<gene>
    <name evidence="1" type="ORF">PGLA1383_LOCUS2841</name>
</gene>
<dbReference type="EMBL" id="CAJNNV010000929">
    <property type="protein sequence ID" value="CAE8583893.1"/>
    <property type="molecule type" value="Genomic_DNA"/>
</dbReference>
<dbReference type="AlphaFoldDB" id="A0A813D6A6"/>
<evidence type="ECO:0000313" key="1">
    <source>
        <dbReference type="EMBL" id="CAE8583893.1"/>
    </source>
</evidence>
<dbReference type="OrthoDB" id="424470at2759"/>
<evidence type="ECO:0000313" key="2">
    <source>
        <dbReference type="Proteomes" id="UP000654075"/>
    </source>
</evidence>
<dbReference type="OMA" id="MELIWIK"/>
<dbReference type="Proteomes" id="UP000654075">
    <property type="component" value="Unassembled WGS sequence"/>
</dbReference>
<protein>
    <submittedName>
        <fullName evidence="1">Uncharacterized protein</fullName>
    </submittedName>
</protein>
<reference evidence="1" key="1">
    <citation type="submission" date="2021-02" db="EMBL/GenBank/DDBJ databases">
        <authorList>
            <person name="Dougan E. K."/>
            <person name="Rhodes N."/>
            <person name="Thang M."/>
            <person name="Chan C."/>
        </authorList>
    </citation>
    <scope>NUCLEOTIDE SEQUENCE</scope>
</reference>
<organism evidence="1 2">
    <name type="scientific">Polarella glacialis</name>
    <name type="common">Dinoflagellate</name>
    <dbReference type="NCBI Taxonomy" id="89957"/>
    <lineage>
        <taxon>Eukaryota</taxon>
        <taxon>Sar</taxon>
        <taxon>Alveolata</taxon>
        <taxon>Dinophyceae</taxon>
        <taxon>Suessiales</taxon>
        <taxon>Suessiaceae</taxon>
        <taxon>Polarella</taxon>
    </lineage>
</organism>
<sequence>MLTPELRAKVASQLLAAESGQMVLASRSILTLLQEAGVVVEMRLKPQIVGVHPSNRDGCGVNPHDVHALLADIVDVGWSYEEVKAICVEVASDEVREWKAALMAGTNGMLPSFEKAAVRFASLSASRTNQALRCVLARVAHRDECLCVGGCLSLEKIGSKDPLFQDACTLGLTWAVIPATLLQEFPNLATILQAAGNCSGQVARGEHELQVVRRLHNLWREEAKKGPKVDFVEVKRKALRSKPPCAAAVPWMYAFILKFSGGKDADLLIDSESFVRSTTTSTKSLGSDLYEVLSTDIKGTVNQFVRFRQALLKMAYVGSLTAGDAKKILGKEMTARIRVADDIMVETCQMVNSLPGCSHCDVRFVAVLGALDMDLATTTLGLAGKKKGGIASIAHECIIQLRLITGVEIASKFEAAALNEANVASQALASTRDLRKPMSGELAMREINSSGGGLVADASVLIKEMGFGIGMIVDRKADKVRATIVSLTLDSVELMVHLADGDKPANASASFLTKQWSIAKTEKSHELHQVTVVGVAEDVEFEAFYTTSLIGLELYKLALKHSPLLQHVQVFIKPKKSVVAAKAFDKSKLILVPTSLRVHHSSGDLPPGVLGVEAGGLIADTKFWLGPYSATASDDIEPSTCAPFWYLQTDAITFNMELIWIKGDTDGLKMPVARNCVPIKNGDILVLHKAKPVKAVVEPLVMEAPAEAKKRKKNA</sequence>
<proteinExistence type="predicted"/>
<keyword evidence="2" id="KW-1185">Reference proteome</keyword>
<comment type="caution">
    <text evidence="1">The sequence shown here is derived from an EMBL/GenBank/DDBJ whole genome shotgun (WGS) entry which is preliminary data.</text>
</comment>
<name>A0A813D6A6_POLGL</name>
<accession>A0A813D6A6</accession>